<dbReference type="AlphaFoldDB" id="A0A560WGV0"/>
<evidence type="ECO:0000313" key="3">
    <source>
        <dbReference type="Proteomes" id="UP000315628"/>
    </source>
</evidence>
<keyword evidence="1" id="KW-1133">Transmembrane helix</keyword>
<keyword evidence="1" id="KW-0472">Membrane</keyword>
<keyword evidence="3" id="KW-1185">Reference proteome</keyword>
<sequence length="237" mass="23989">MPAPGAGYGPAVGQLDAVEALKYGWAAFTKNLGPYLVVTLASLALLAAISVGGMLLDGGFNAAVETADPDNPFAGAFSPWSTVANIVTTVIGSVISVGMLRMSFDVLDGRKAELGRLFQGYPVGAAILVSIIVGVLTSVGMMLCILPGIVAAVALVFATSHAVDHGRGIGESLTGSLNLVKDNLGPVIIWLLLALVAAIIGVCCTLGLGLLVVGPVISISTAYAYRVLTGGQVRTPA</sequence>
<comment type="caution">
    <text evidence="2">The sequence shown here is derived from an EMBL/GenBank/DDBJ whole genome shotgun (WGS) entry which is preliminary data.</text>
</comment>
<dbReference type="PANTHER" id="PTHR40076">
    <property type="entry name" value="MEMBRANE PROTEIN-RELATED"/>
    <property type="match status" value="1"/>
</dbReference>
<evidence type="ECO:0000256" key="1">
    <source>
        <dbReference type="SAM" id="Phobius"/>
    </source>
</evidence>
<keyword evidence="1" id="KW-0812">Transmembrane</keyword>
<proteinExistence type="predicted"/>
<dbReference type="PANTHER" id="PTHR40076:SF1">
    <property type="entry name" value="MEMBRANE PROTEIN"/>
    <property type="match status" value="1"/>
</dbReference>
<feature type="transmembrane region" description="Helical" evidence="1">
    <location>
        <begin position="187"/>
        <end position="213"/>
    </location>
</feature>
<organism evidence="2 3">
    <name type="scientific">Marihabitans asiaticum</name>
    <dbReference type="NCBI Taxonomy" id="415218"/>
    <lineage>
        <taxon>Bacteria</taxon>
        <taxon>Bacillati</taxon>
        <taxon>Actinomycetota</taxon>
        <taxon>Actinomycetes</taxon>
        <taxon>Micrococcales</taxon>
        <taxon>Intrasporangiaceae</taxon>
        <taxon>Marihabitans</taxon>
    </lineage>
</organism>
<name>A0A560WGV0_9MICO</name>
<dbReference type="Proteomes" id="UP000315628">
    <property type="component" value="Unassembled WGS sequence"/>
</dbReference>
<reference evidence="2 3" key="1">
    <citation type="submission" date="2019-06" db="EMBL/GenBank/DDBJ databases">
        <title>Sequencing the genomes of 1000 actinobacteria strains.</title>
        <authorList>
            <person name="Klenk H.-P."/>
        </authorList>
    </citation>
    <scope>NUCLEOTIDE SEQUENCE [LARGE SCALE GENOMIC DNA]</scope>
    <source>
        <strain evidence="2 3">DSM 18935</strain>
    </source>
</reference>
<evidence type="ECO:0008006" key="4">
    <source>
        <dbReference type="Google" id="ProtNLM"/>
    </source>
</evidence>
<dbReference type="RefSeq" id="WP_144855221.1">
    <property type="nucleotide sequence ID" value="NZ_BAAAYT010000002.1"/>
</dbReference>
<dbReference type="InterPro" id="IPR010380">
    <property type="entry name" value="DUF975"/>
</dbReference>
<feature type="transmembrane region" description="Helical" evidence="1">
    <location>
        <begin position="76"/>
        <end position="100"/>
    </location>
</feature>
<feature type="transmembrane region" description="Helical" evidence="1">
    <location>
        <begin position="32"/>
        <end position="56"/>
    </location>
</feature>
<accession>A0A560WGV0</accession>
<gene>
    <name evidence="2" type="ORF">FB557_0443</name>
</gene>
<dbReference type="OrthoDB" id="4829830at2"/>
<evidence type="ECO:0000313" key="2">
    <source>
        <dbReference type="EMBL" id="TWD16897.1"/>
    </source>
</evidence>
<protein>
    <recommendedName>
        <fullName evidence="4">Integral membrane protein</fullName>
    </recommendedName>
</protein>
<dbReference type="EMBL" id="VIUW01000001">
    <property type="protein sequence ID" value="TWD16897.1"/>
    <property type="molecule type" value="Genomic_DNA"/>
</dbReference>
<feature type="transmembrane region" description="Helical" evidence="1">
    <location>
        <begin position="121"/>
        <end position="154"/>
    </location>
</feature>